<protein>
    <recommendedName>
        <fullName evidence="5">Pentatricopeptide repeat-containing protein</fullName>
    </recommendedName>
</protein>
<dbReference type="Gene3D" id="1.25.40.10">
    <property type="entry name" value="Tetratricopeptide repeat domain"/>
    <property type="match status" value="4"/>
</dbReference>
<name>A0AAV0RDG3_9ROSI</name>
<evidence type="ECO:0000256" key="2">
    <source>
        <dbReference type="PROSITE-ProRule" id="PRU00708"/>
    </source>
</evidence>
<feature type="repeat" description="PPR" evidence="2">
    <location>
        <begin position="562"/>
        <end position="596"/>
    </location>
</feature>
<dbReference type="FunFam" id="1.25.40.10:FF:000730">
    <property type="entry name" value="Pentatricopeptide repeat-containing protein, chloroplastic"/>
    <property type="match status" value="1"/>
</dbReference>
<evidence type="ECO:0008006" key="5">
    <source>
        <dbReference type="Google" id="ProtNLM"/>
    </source>
</evidence>
<keyword evidence="4" id="KW-1185">Reference proteome</keyword>
<dbReference type="FunFam" id="1.25.40.10:FF:000285">
    <property type="entry name" value="Pentatricopeptide repeat-containing protein, chloroplastic"/>
    <property type="match status" value="2"/>
</dbReference>
<organism evidence="3 4">
    <name type="scientific">Linum tenue</name>
    <dbReference type="NCBI Taxonomy" id="586396"/>
    <lineage>
        <taxon>Eukaryota</taxon>
        <taxon>Viridiplantae</taxon>
        <taxon>Streptophyta</taxon>
        <taxon>Embryophyta</taxon>
        <taxon>Tracheophyta</taxon>
        <taxon>Spermatophyta</taxon>
        <taxon>Magnoliopsida</taxon>
        <taxon>eudicotyledons</taxon>
        <taxon>Gunneridae</taxon>
        <taxon>Pentapetalae</taxon>
        <taxon>rosids</taxon>
        <taxon>fabids</taxon>
        <taxon>Malpighiales</taxon>
        <taxon>Linaceae</taxon>
        <taxon>Linum</taxon>
    </lineage>
</organism>
<dbReference type="PANTHER" id="PTHR24015">
    <property type="entry name" value="OS07G0578800 PROTEIN-RELATED"/>
    <property type="match status" value="1"/>
</dbReference>
<dbReference type="FunFam" id="1.25.40.10:FF:000031">
    <property type="entry name" value="Pentatricopeptide repeat-containing protein mitochondrial"/>
    <property type="match status" value="1"/>
</dbReference>
<reference evidence="3" key="1">
    <citation type="submission" date="2022-08" db="EMBL/GenBank/DDBJ databases">
        <authorList>
            <person name="Gutierrez-Valencia J."/>
        </authorList>
    </citation>
    <scope>NUCLEOTIDE SEQUENCE</scope>
</reference>
<sequence>MILSTCASSSTSPFQQLELLAPQAHPLRSPDFPSNLISKTIRNRPAESDSGNLLRRFSCKYAFGPDSGSWVPEVLSREEADAPRFCFTQPANQFVNSVLLGLWLQSCRTVEEVKTVHAVSFRCSRSSFVYVNNNLITAYAKLGGLDHARQTFDEMPQRNVVSWTAMIDGYVNAGLDDEALGLLIKCIENGTRANGKTFVCGLNLCIRRLDFDLGRQVHASILKGNWRNLIVDSAIVHFYAKLGDMDSAFAAFEGMVDRDVVCWTTMIAACSQRGHGTEAFVLLSRMLKSGLSPNEFTVCSVLKACGEERTLKLGRQLHGAIVKKMWQDDVYTGSSLVDMYAKCGEILDSSKVFSAMRRKNTVSWTAIIAGYAREGLGEEAISLFRLMQRRNVGTNNLTTVSILKACGSIGALMTGKEVHARIIKDSFQSNEYIGSSLVWFYCRCGDWHAASEVFQQMSLHSVVSWTAMISGFADLGHEAEALELLKEMMEAGVEPNSFTYSSALKACAGLEAVLQGRSIHSFANKSQGMHNVYVATALVHMYAKCGYLPDAIQVFDGMPERNLVSWKSMITGYTENGLFEQALRLMYRMEEEGLDVDGYVSANVFGALGEQRNVGKRKWD</sequence>
<dbReference type="PROSITE" id="PS51375">
    <property type="entry name" value="PPR"/>
    <property type="match status" value="5"/>
</dbReference>
<dbReference type="InterPro" id="IPR011990">
    <property type="entry name" value="TPR-like_helical_dom_sf"/>
</dbReference>
<feature type="repeat" description="PPR" evidence="2">
    <location>
        <begin position="159"/>
        <end position="193"/>
    </location>
</feature>
<dbReference type="GO" id="GO:0009451">
    <property type="term" value="P:RNA modification"/>
    <property type="evidence" value="ECO:0007669"/>
    <property type="project" value="InterPro"/>
</dbReference>
<gene>
    <name evidence="3" type="ORF">LITE_LOCUS47216</name>
</gene>
<evidence type="ECO:0000313" key="4">
    <source>
        <dbReference type="Proteomes" id="UP001154282"/>
    </source>
</evidence>
<dbReference type="PANTHER" id="PTHR24015:SF739">
    <property type="entry name" value="OS03G0644200 PROTEIN"/>
    <property type="match status" value="1"/>
</dbReference>
<comment type="caution">
    <text evidence="3">The sequence shown here is derived from an EMBL/GenBank/DDBJ whole genome shotgun (WGS) entry which is preliminary data.</text>
</comment>
<feature type="repeat" description="PPR" evidence="2">
    <location>
        <begin position="259"/>
        <end position="293"/>
    </location>
</feature>
<feature type="repeat" description="PPR" evidence="2">
    <location>
        <begin position="461"/>
        <end position="495"/>
    </location>
</feature>
<evidence type="ECO:0000256" key="1">
    <source>
        <dbReference type="ARBA" id="ARBA00022737"/>
    </source>
</evidence>
<dbReference type="EMBL" id="CAMGYJ010000010">
    <property type="protein sequence ID" value="CAI0554487.1"/>
    <property type="molecule type" value="Genomic_DNA"/>
</dbReference>
<keyword evidence="1" id="KW-0677">Repeat</keyword>
<dbReference type="InterPro" id="IPR046960">
    <property type="entry name" value="PPR_At4g14850-like_plant"/>
</dbReference>
<proteinExistence type="predicted"/>
<accession>A0AAV0RDG3</accession>
<dbReference type="Proteomes" id="UP001154282">
    <property type="component" value="Unassembled WGS sequence"/>
</dbReference>
<dbReference type="Pfam" id="PF13041">
    <property type="entry name" value="PPR_2"/>
    <property type="match status" value="3"/>
</dbReference>
<dbReference type="AlphaFoldDB" id="A0AAV0RDG3"/>
<dbReference type="InterPro" id="IPR002885">
    <property type="entry name" value="PPR_rpt"/>
</dbReference>
<feature type="repeat" description="PPR" evidence="2">
    <location>
        <begin position="360"/>
        <end position="394"/>
    </location>
</feature>
<dbReference type="NCBIfam" id="TIGR00756">
    <property type="entry name" value="PPR"/>
    <property type="match status" value="4"/>
</dbReference>
<evidence type="ECO:0000313" key="3">
    <source>
        <dbReference type="EMBL" id="CAI0554487.1"/>
    </source>
</evidence>
<dbReference type="Pfam" id="PF01535">
    <property type="entry name" value="PPR"/>
    <property type="match status" value="5"/>
</dbReference>
<dbReference type="GO" id="GO:0003723">
    <property type="term" value="F:RNA binding"/>
    <property type="evidence" value="ECO:0007669"/>
    <property type="project" value="InterPro"/>
</dbReference>